<protein>
    <submittedName>
        <fullName evidence="3">Lipoprotein, putative</fullName>
    </submittedName>
</protein>
<feature type="domain" description="Fibronectin type-III" evidence="2">
    <location>
        <begin position="32"/>
        <end position="123"/>
    </location>
</feature>
<dbReference type="InterPro" id="IPR013783">
    <property type="entry name" value="Ig-like_fold"/>
</dbReference>
<proteinExistence type="predicted"/>
<gene>
    <name evidence="3" type="ORF">M23134_06186</name>
</gene>
<dbReference type="CDD" id="cd00063">
    <property type="entry name" value="FN3"/>
    <property type="match status" value="1"/>
</dbReference>
<dbReference type="PROSITE" id="PS51257">
    <property type="entry name" value="PROKAR_LIPOPROTEIN"/>
    <property type="match status" value="1"/>
</dbReference>
<keyword evidence="1" id="KW-0472">Membrane</keyword>
<dbReference type="InterPro" id="IPR036116">
    <property type="entry name" value="FN3_sf"/>
</dbReference>
<evidence type="ECO:0000256" key="1">
    <source>
        <dbReference type="SAM" id="Phobius"/>
    </source>
</evidence>
<name>A1ZVR0_MICM2</name>
<organism evidence="3 4">
    <name type="scientific">Microscilla marina ATCC 23134</name>
    <dbReference type="NCBI Taxonomy" id="313606"/>
    <lineage>
        <taxon>Bacteria</taxon>
        <taxon>Pseudomonadati</taxon>
        <taxon>Bacteroidota</taxon>
        <taxon>Cytophagia</taxon>
        <taxon>Cytophagales</taxon>
        <taxon>Microscillaceae</taxon>
        <taxon>Microscilla</taxon>
    </lineage>
</organism>
<comment type="caution">
    <text evidence="3">The sequence shown here is derived from an EMBL/GenBank/DDBJ whole genome shotgun (WGS) entry which is preliminary data.</text>
</comment>
<evidence type="ECO:0000313" key="4">
    <source>
        <dbReference type="Proteomes" id="UP000004095"/>
    </source>
</evidence>
<feature type="transmembrane region" description="Helical" evidence="1">
    <location>
        <begin position="6"/>
        <end position="24"/>
    </location>
</feature>
<keyword evidence="1" id="KW-0812">Transmembrane</keyword>
<dbReference type="RefSeq" id="WP_002702640.1">
    <property type="nucleotide sequence ID" value="NZ_AAWS01000047.1"/>
</dbReference>
<keyword evidence="1" id="KW-1133">Transmembrane helix</keyword>
<sequence length="181" mass="20308">MHQGIKVNLLILIISSLFYSCSLFEKEFILPSPMATEASKVEVVSFTAHWKKVTGAGSYEIDLALDKDFTQFAPGYHAKRVSELAVQLNNLEANTTYYYRVRANISNQTSQNSNVITVTTKALGRPLVYPATEISATGFRLHWKKMPIVTAYVLDVATDESFTRFVEGYQGHEIVGLSYKK</sequence>
<keyword evidence="3" id="KW-0449">Lipoprotein</keyword>
<accession>A1ZVR0</accession>
<dbReference type="Proteomes" id="UP000004095">
    <property type="component" value="Unassembled WGS sequence"/>
</dbReference>
<dbReference type="InterPro" id="IPR003961">
    <property type="entry name" value="FN3_dom"/>
</dbReference>
<dbReference type="AlphaFoldDB" id="A1ZVR0"/>
<dbReference type="SUPFAM" id="SSF49265">
    <property type="entry name" value="Fibronectin type III"/>
    <property type="match status" value="1"/>
</dbReference>
<dbReference type="PROSITE" id="PS50853">
    <property type="entry name" value="FN3"/>
    <property type="match status" value="1"/>
</dbReference>
<dbReference type="eggNOG" id="COG3693">
    <property type="taxonomic scope" value="Bacteria"/>
</dbReference>
<keyword evidence="4" id="KW-1185">Reference proteome</keyword>
<evidence type="ECO:0000313" key="3">
    <source>
        <dbReference type="EMBL" id="EAY25487.1"/>
    </source>
</evidence>
<dbReference type="Gene3D" id="2.60.40.10">
    <property type="entry name" value="Immunoglobulins"/>
    <property type="match status" value="1"/>
</dbReference>
<evidence type="ECO:0000259" key="2">
    <source>
        <dbReference type="PROSITE" id="PS50853"/>
    </source>
</evidence>
<reference evidence="3 4" key="1">
    <citation type="submission" date="2007-01" db="EMBL/GenBank/DDBJ databases">
        <authorList>
            <person name="Haygood M."/>
            <person name="Podell S."/>
            <person name="Anderson C."/>
            <person name="Hopkinson B."/>
            <person name="Roe K."/>
            <person name="Barbeau K."/>
            <person name="Gaasterland T."/>
            <person name="Ferriera S."/>
            <person name="Johnson J."/>
            <person name="Kravitz S."/>
            <person name="Beeson K."/>
            <person name="Sutton G."/>
            <person name="Rogers Y.-H."/>
            <person name="Friedman R."/>
            <person name="Frazier M."/>
            <person name="Venter J.C."/>
        </authorList>
    </citation>
    <scope>NUCLEOTIDE SEQUENCE [LARGE SCALE GENOMIC DNA]</scope>
    <source>
        <strain evidence="3 4">ATCC 23134</strain>
    </source>
</reference>
<dbReference type="EMBL" id="AAWS01000047">
    <property type="protein sequence ID" value="EAY25487.1"/>
    <property type="molecule type" value="Genomic_DNA"/>
</dbReference>